<accession>A0A8T2IZA8</accession>
<dbReference type="AlphaFoldDB" id="A0A8T2IZA8"/>
<keyword evidence="2" id="KW-1185">Reference proteome</keyword>
<reference evidence="1" key="1">
    <citation type="thesis" date="2020" institute="ProQuest LLC" country="789 East Eisenhower Parkway, Ann Arbor, MI, USA">
        <title>Comparative Genomics and Chromosome Evolution.</title>
        <authorList>
            <person name="Mudd A.B."/>
        </authorList>
    </citation>
    <scope>NUCLEOTIDE SEQUENCE</scope>
    <source>
        <strain evidence="1">Female2</strain>
        <tissue evidence="1">Blood</tissue>
    </source>
</reference>
<sequence length="88" mass="10163">MRYSFFALMVNIIDIYNSPSLYHLLPTIKKTVSKQLLLLVTNTCSVEVAIRVPNLQITKRCVQQYSTQTTTSTLGVRREIIIAFWQQI</sequence>
<gene>
    <name evidence="1" type="ORF">GDO86_007519</name>
</gene>
<dbReference type="EMBL" id="JAACNH010000007">
    <property type="protein sequence ID" value="KAG8436454.1"/>
    <property type="molecule type" value="Genomic_DNA"/>
</dbReference>
<evidence type="ECO:0000313" key="1">
    <source>
        <dbReference type="EMBL" id="KAG8436454.1"/>
    </source>
</evidence>
<name>A0A8T2IZA8_9PIPI</name>
<comment type="caution">
    <text evidence="1">The sequence shown here is derived from an EMBL/GenBank/DDBJ whole genome shotgun (WGS) entry which is preliminary data.</text>
</comment>
<dbReference type="Proteomes" id="UP000812440">
    <property type="component" value="Chromosome 4"/>
</dbReference>
<organism evidence="1 2">
    <name type="scientific">Hymenochirus boettgeri</name>
    <name type="common">Congo dwarf clawed frog</name>
    <dbReference type="NCBI Taxonomy" id="247094"/>
    <lineage>
        <taxon>Eukaryota</taxon>
        <taxon>Metazoa</taxon>
        <taxon>Chordata</taxon>
        <taxon>Craniata</taxon>
        <taxon>Vertebrata</taxon>
        <taxon>Euteleostomi</taxon>
        <taxon>Amphibia</taxon>
        <taxon>Batrachia</taxon>
        <taxon>Anura</taxon>
        <taxon>Pipoidea</taxon>
        <taxon>Pipidae</taxon>
        <taxon>Pipinae</taxon>
        <taxon>Hymenochirus</taxon>
    </lineage>
</organism>
<proteinExistence type="predicted"/>
<protein>
    <submittedName>
        <fullName evidence="1">Uncharacterized protein</fullName>
    </submittedName>
</protein>
<evidence type="ECO:0000313" key="2">
    <source>
        <dbReference type="Proteomes" id="UP000812440"/>
    </source>
</evidence>